<feature type="transmembrane region" description="Helical" evidence="2">
    <location>
        <begin position="69"/>
        <end position="90"/>
    </location>
</feature>
<feature type="region of interest" description="Disordered" evidence="1">
    <location>
        <begin position="1"/>
        <end position="21"/>
    </location>
</feature>
<feature type="transmembrane region" description="Helical" evidence="2">
    <location>
        <begin position="132"/>
        <end position="152"/>
    </location>
</feature>
<feature type="transmembrane region" description="Helical" evidence="2">
    <location>
        <begin position="173"/>
        <end position="194"/>
    </location>
</feature>
<keyword evidence="2" id="KW-0812">Transmembrane</keyword>
<keyword evidence="4" id="KW-1185">Reference proteome</keyword>
<protein>
    <submittedName>
        <fullName evidence="3">Uncharacterized protein</fullName>
    </submittedName>
</protein>
<feature type="transmembrane region" description="Helical" evidence="2">
    <location>
        <begin position="401"/>
        <end position="424"/>
    </location>
</feature>
<organism evidence="3 4">
    <name type="scientific">Geochorda subterranea</name>
    <dbReference type="NCBI Taxonomy" id="3109564"/>
    <lineage>
        <taxon>Bacteria</taxon>
        <taxon>Bacillati</taxon>
        <taxon>Bacillota</taxon>
        <taxon>Limnochordia</taxon>
        <taxon>Limnochordales</taxon>
        <taxon>Geochordaceae</taxon>
        <taxon>Geochorda</taxon>
    </lineage>
</organism>
<feature type="transmembrane region" description="Helical" evidence="2">
    <location>
        <begin position="214"/>
        <end position="238"/>
    </location>
</feature>
<feature type="transmembrane region" description="Helical" evidence="2">
    <location>
        <begin position="106"/>
        <end position="126"/>
    </location>
</feature>
<sequence length="468" mass="49612">MADETAPRRGEGAPPPGGPLAGATGGPLMMTAAEAAMWWATAVALPAVAVLLVISAPRLAAARFLTAPVFALTHAITLGLGSTMIVGAAYQMSGALLSERLWTQRWVPWQLAGFIVGATALVAGFYTSRIGWLILGGSLVTVTAWGFGVIMARTGAALRRRGAAGQAGPQGRLHGLAMAISALSFGLVTTWGLVLALGFRFPVWPWLYIGHQGLLVHMALGLGGWFALMVVGVSYRLVPIVHGVRIANERRGMAIVALLVASLALQVAGALARSAWLLKAAVVAACLAGPLYVWELVYLLRRRRRRRPDLNVDHWWALCVVTVVLSATGLGWAAGLVSVRPPERLALAAGVAYLLGWVVQVILGQLYKVTPFLMWYYRATIPDVLQIPNLPDLYAPKAGKVAFWATNGGLVLLVAGILTASTPLTQLGAWAYGAGLLAVAALLGYGWLPAVLTGRVPWRWRARAAREA</sequence>
<evidence type="ECO:0000256" key="2">
    <source>
        <dbReference type="SAM" id="Phobius"/>
    </source>
</evidence>
<dbReference type="RefSeq" id="WP_324670121.1">
    <property type="nucleotide sequence ID" value="NZ_CP141614.1"/>
</dbReference>
<keyword evidence="2" id="KW-0472">Membrane</keyword>
<evidence type="ECO:0000313" key="3">
    <source>
        <dbReference type="EMBL" id="WRP15714.1"/>
    </source>
</evidence>
<name>A0ABZ1BSD6_9FIRM</name>
<dbReference type="Proteomes" id="UP001333102">
    <property type="component" value="Chromosome"/>
</dbReference>
<feature type="compositionally biased region" description="Basic and acidic residues" evidence="1">
    <location>
        <begin position="1"/>
        <end position="11"/>
    </location>
</feature>
<proteinExistence type="predicted"/>
<accession>A0ABZ1BSD6</accession>
<dbReference type="EMBL" id="CP141614">
    <property type="protein sequence ID" value="WRP15714.1"/>
    <property type="molecule type" value="Genomic_DNA"/>
</dbReference>
<feature type="transmembrane region" description="Helical" evidence="2">
    <location>
        <begin position="250"/>
        <end position="269"/>
    </location>
</feature>
<reference evidence="4" key="1">
    <citation type="submission" date="2023-12" db="EMBL/GenBank/DDBJ databases">
        <title>Novel isolates from deep terrestrial aquifers shed light on the physiology and ecology of the class Limnochordia.</title>
        <authorList>
            <person name="Karnachuk O.V."/>
            <person name="Lukina A.P."/>
            <person name="Avakyan M.R."/>
            <person name="Kadnikov V."/>
            <person name="Begmatov S."/>
            <person name="Beletsky A.V."/>
            <person name="Mardanov A.V."/>
            <person name="Ravin N.V."/>
        </authorList>
    </citation>
    <scope>NUCLEOTIDE SEQUENCE [LARGE SCALE GENOMIC DNA]</scope>
    <source>
        <strain evidence="4">LN</strain>
    </source>
</reference>
<evidence type="ECO:0000313" key="4">
    <source>
        <dbReference type="Proteomes" id="UP001333102"/>
    </source>
</evidence>
<feature type="transmembrane region" description="Helical" evidence="2">
    <location>
        <begin position="345"/>
        <end position="367"/>
    </location>
</feature>
<feature type="transmembrane region" description="Helical" evidence="2">
    <location>
        <begin position="315"/>
        <end position="339"/>
    </location>
</feature>
<keyword evidence="2" id="KW-1133">Transmembrane helix</keyword>
<gene>
    <name evidence="3" type="ORF">VLY81_06060</name>
</gene>
<feature type="transmembrane region" description="Helical" evidence="2">
    <location>
        <begin position="430"/>
        <end position="453"/>
    </location>
</feature>
<feature type="transmembrane region" description="Helical" evidence="2">
    <location>
        <begin position="275"/>
        <end position="294"/>
    </location>
</feature>
<evidence type="ECO:0000256" key="1">
    <source>
        <dbReference type="SAM" id="MobiDB-lite"/>
    </source>
</evidence>
<feature type="transmembrane region" description="Helical" evidence="2">
    <location>
        <begin position="36"/>
        <end position="57"/>
    </location>
</feature>